<gene>
    <name evidence="2" type="ORF">BV898_02183</name>
</gene>
<name>A0A1W0X950_HYPEX</name>
<reference evidence="3" key="1">
    <citation type="submission" date="2017-01" db="EMBL/GenBank/DDBJ databases">
        <title>Comparative genomics of anhydrobiosis in the tardigrade Hypsibius dujardini.</title>
        <authorList>
            <person name="Yoshida Y."/>
            <person name="Koutsovoulos G."/>
            <person name="Laetsch D."/>
            <person name="Stevens L."/>
            <person name="Kumar S."/>
            <person name="Horikawa D."/>
            <person name="Ishino K."/>
            <person name="Komine S."/>
            <person name="Tomita M."/>
            <person name="Blaxter M."/>
            <person name="Arakawa K."/>
        </authorList>
    </citation>
    <scope>NUCLEOTIDE SEQUENCE [LARGE SCALE GENOMIC DNA]</scope>
    <source>
        <strain evidence="3">Z151</strain>
    </source>
</reference>
<organism evidence="2 3">
    <name type="scientific">Hypsibius exemplaris</name>
    <name type="common">Freshwater tardigrade</name>
    <dbReference type="NCBI Taxonomy" id="2072580"/>
    <lineage>
        <taxon>Eukaryota</taxon>
        <taxon>Metazoa</taxon>
        <taxon>Ecdysozoa</taxon>
        <taxon>Tardigrada</taxon>
        <taxon>Eutardigrada</taxon>
        <taxon>Parachela</taxon>
        <taxon>Hypsibioidea</taxon>
        <taxon>Hypsibiidae</taxon>
        <taxon>Hypsibius</taxon>
    </lineage>
</organism>
<proteinExistence type="predicted"/>
<dbReference type="Proteomes" id="UP000192578">
    <property type="component" value="Unassembled WGS sequence"/>
</dbReference>
<feature type="compositionally biased region" description="Gly residues" evidence="1">
    <location>
        <begin position="85"/>
        <end position="97"/>
    </location>
</feature>
<dbReference type="EMBL" id="MTYJ01000009">
    <property type="protein sequence ID" value="OQV23832.1"/>
    <property type="molecule type" value="Genomic_DNA"/>
</dbReference>
<feature type="compositionally biased region" description="Polar residues" evidence="1">
    <location>
        <begin position="19"/>
        <end position="39"/>
    </location>
</feature>
<comment type="caution">
    <text evidence="2">The sequence shown here is derived from an EMBL/GenBank/DDBJ whole genome shotgun (WGS) entry which is preliminary data.</text>
</comment>
<accession>A0A1W0X950</accession>
<sequence>MPSQYDQDTSGGYGRQDMGEQQRTTASSVITNCQQQNPVNMARHDGTNNTQQQRQHDQFSGYSSTAGLGDGGLGNRGHQGSRTSSGGGQHQLTGGGSASKRHYYDMERSGNLAANEGSYGRQTNGDPDKDSRQHSIIKSEANYYPTNKDSAVHDGYPPSGRGSLGSHHQDSHGKMAHRGGFYVDQELTEIRKKADGASRARWEVV</sequence>
<dbReference type="AlphaFoldDB" id="A0A1W0X950"/>
<evidence type="ECO:0000313" key="2">
    <source>
        <dbReference type="EMBL" id="OQV23832.1"/>
    </source>
</evidence>
<feature type="compositionally biased region" description="Polar residues" evidence="1">
    <location>
        <begin position="47"/>
        <end position="66"/>
    </location>
</feature>
<feature type="compositionally biased region" description="Polar residues" evidence="1">
    <location>
        <begin position="1"/>
        <end position="10"/>
    </location>
</feature>
<feature type="compositionally biased region" description="Gly residues" evidence="1">
    <location>
        <begin position="68"/>
        <end position="77"/>
    </location>
</feature>
<feature type="region of interest" description="Disordered" evidence="1">
    <location>
        <begin position="1"/>
        <end position="176"/>
    </location>
</feature>
<protein>
    <submittedName>
        <fullName evidence="2">Uncharacterized protein</fullName>
    </submittedName>
</protein>
<keyword evidence="3" id="KW-1185">Reference proteome</keyword>
<evidence type="ECO:0000256" key="1">
    <source>
        <dbReference type="SAM" id="MobiDB-lite"/>
    </source>
</evidence>
<evidence type="ECO:0000313" key="3">
    <source>
        <dbReference type="Proteomes" id="UP000192578"/>
    </source>
</evidence>